<evidence type="ECO:0000256" key="8">
    <source>
        <dbReference type="RuleBase" id="RU003733"/>
    </source>
</evidence>
<evidence type="ECO:0000256" key="1">
    <source>
        <dbReference type="ARBA" id="ARBA00009156"/>
    </source>
</evidence>
<evidence type="ECO:0000256" key="2">
    <source>
        <dbReference type="ARBA" id="ARBA00022629"/>
    </source>
</evidence>
<dbReference type="PANTHER" id="PTHR43095">
    <property type="entry name" value="SUGAR KINASE"/>
    <property type="match status" value="1"/>
</dbReference>
<dbReference type="Gene3D" id="3.30.420.40">
    <property type="match status" value="2"/>
</dbReference>
<evidence type="ECO:0000313" key="12">
    <source>
        <dbReference type="EMBL" id="TRZ28413.1"/>
    </source>
</evidence>
<evidence type="ECO:0000256" key="9">
    <source>
        <dbReference type="RuleBase" id="RU364073"/>
    </source>
</evidence>
<evidence type="ECO:0000259" key="11">
    <source>
        <dbReference type="Pfam" id="PF02782"/>
    </source>
</evidence>
<dbReference type="AlphaFoldDB" id="A0A8B5VTG2"/>
<gene>
    <name evidence="9 12" type="primary">xylB</name>
    <name evidence="12" type="ORF">AUF17_16990</name>
</gene>
<evidence type="ECO:0000313" key="13">
    <source>
        <dbReference type="Proteomes" id="UP000316316"/>
    </source>
</evidence>
<keyword evidence="2 9" id="KW-0859">Xylose metabolism</keyword>
<dbReference type="PROSITE" id="PS00445">
    <property type="entry name" value="FGGY_KINASES_2"/>
    <property type="match status" value="1"/>
</dbReference>
<dbReference type="InterPro" id="IPR018484">
    <property type="entry name" value="FGGY_N"/>
</dbReference>
<evidence type="ECO:0000256" key="6">
    <source>
        <dbReference type="ARBA" id="ARBA00022840"/>
    </source>
</evidence>
<evidence type="ECO:0000256" key="5">
    <source>
        <dbReference type="ARBA" id="ARBA00022777"/>
    </source>
</evidence>
<proteinExistence type="inferred from homology"/>
<keyword evidence="7 9" id="KW-0119">Carbohydrate metabolism</keyword>
<evidence type="ECO:0000256" key="7">
    <source>
        <dbReference type="ARBA" id="ARBA00023277"/>
    </source>
</evidence>
<dbReference type="RefSeq" id="WP_144325670.1">
    <property type="nucleotide sequence ID" value="NZ_PDXQ01000002.1"/>
</dbReference>
<dbReference type="InterPro" id="IPR000577">
    <property type="entry name" value="Carb_kinase_FGGY"/>
</dbReference>
<dbReference type="InterPro" id="IPR006000">
    <property type="entry name" value="Xylulokinase"/>
</dbReference>
<dbReference type="Pfam" id="PF02782">
    <property type="entry name" value="FGGY_C"/>
    <property type="match status" value="1"/>
</dbReference>
<accession>A0A8B5VTG2</accession>
<evidence type="ECO:0000256" key="4">
    <source>
        <dbReference type="ARBA" id="ARBA00022741"/>
    </source>
</evidence>
<dbReference type="GO" id="GO:0004856">
    <property type="term" value="F:D-xylulokinase activity"/>
    <property type="evidence" value="ECO:0007669"/>
    <property type="project" value="UniProtKB-EC"/>
</dbReference>
<dbReference type="InterPro" id="IPR018485">
    <property type="entry name" value="FGGY_C"/>
</dbReference>
<comment type="caution">
    <text evidence="12">The sequence shown here is derived from an EMBL/GenBank/DDBJ whole genome shotgun (WGS) entry which is preliminary data.</text>
</comment>
<dbReference type="Proteomes" id="UP000316316">
    <property type="component" value="Unassembled WGS sequence"/>
</dbReference>
<reference evidence="12 13" key="1">
    <citation type="submission" date="2017-10" db="EMBL/GenBank/DDBJ databases">
        <title>FDA dAtabase for Regulatory Grade micrObial Sequences (FDA-ARGOS): Supporting development and validation of Infectious Disease Dx tests.</title>
        <authorList>
            <person name="Campos J."/>
            <person name="Goldberg B."/>
            <person name="Tallon L.J."/>
            <person name="Sadzewicz L."/>
            <person name="Sengamalay N."/>
            <person name="Ott S."/>
            <person name="Godinez A."/>
            <person name="Nagaraj S."/>
            <person name="Vyas G."/>
            <person name="Aluvathingal J."/>
            <person name="Nadendla S."/>
            <person name="Geyer C."/>
            <person name="Nandy P."/>
            <person name="Hobson J."/>
            <person name="Sichtig H."/>
        </authorList>
    </citation>
    <scope>NUCLEOTIDE SEQUENCE [LARGE SCALE GENOMIC DNA]</scope>
    <source>
        <strain evidence="12 13">FDAARGOS_185</strain>
    </source>
</reference>
<organism evidence="12 13">
    <name type="scientific">Enterococcus avium</name>
    <name type="common">Streptococcus avium</name>
    <dbReference type="NCBI Taxonomy" id="33945"/>
    <lineage>
        <taxon>Bacteria</taxon>
        <taxon>Bacillati</taxon>
        <taxon>Bacillota</taxon>
        <taxon>Bacilli</taxon>
        <taxon>Lactobacillales</taxon>
        <taxon>Enterococcaceae</taxon>
        <taxon>Enterococcus</taxon>
    </lineage>
</organism>
<dbReference type="PROSITE" id="PS00933">
    <property type="entry name" value="FGGY_KINASES_1"/>
    <property type="match status" value="1"/>
</dbReference>
<evidence type="ECO:0000256" key="3">
    <source>
        <dbReference type="ARBA" id="ARBA00022679"/>
    </source>
</evidence>
<dbReference type="EC" id="2.7.1.17" evidence="9"/>
<evidence type="ECO:0000259" key="10">
    <source>
        <dbReference type="Pfam" id="PF00370"/>
    </source>
</evidence>
<dbReference type="PANTHER" id="PTHR43095:SF5">
    <property type="entry name" value="XYLULOSE KINASE"/>
    <property type="match status" value="1"/>
</dbReference>
<dbReference type="GO" id="GO:0005524">
    <property type="term" value="F:ATP binding"/>
    <property type="evidence" value="ECO:0007669"/>
    <property type="project" value="UniProtKB-KW"/>
</dbReference>
<name>A0A8B5VTG2_ENTAV</name>
<keyword evidence="3 8" id="KW-0808">Transferase</keyword>
<dbReference type="GO" id="GO:0005997">
    <property type="term" value="P:xylulose metabolic process"/>
    <property type="evidence" value="ECO:0007669"/>
    <property type="project" value="InterPro"/>
</dbReference>
<dbReference type="GO" id="GO:0042732">
    <property type="term" value="P:D-xylose metabolic process"/>
    <property type="evidence" value="ECO:0007669"/>
    <property type="project" value="UniProtKB-KW"/>
</dbReference>
<comment type="similarity">
    <text evidence="1 8">Belongs to the FGGY kinase family.</text>
</comment>
<dbReference type="InterPro" id="IPR050406">
    <property type="entry name" value="FGGY_Carb_Kinase"/>
</dbReference>
<dbReference type="CDD" id="cd07808">
    <property type="entry name" value="ASKHA_NBD_FGGY_EcXK-like"/>
    <property type="match status" value="1"/>
</dbReference>
<feature type="domain" description="Carbohydrate kinase FGGY C-terminal" evidence="11">
    <location>
        <begin position="256"/>
        <end position="441"/>
    </location>
</feature>
<keyword evidence="6 9" id="KW-0067">ATP-binding</keyword>
<protein>
    <recommendedName>
        <fullName evidence="9">Xylulose kinase</fullName>
        <shortName evidence="9">Xylulokinase</shortName>
        <ecNumber evidence="9">2.7.1.17</ecNumber>
    </recommendedName>
</protein>
<feature type="domain" description="Carbohydrate kinase FGGY N-terminal" evidence="10">
    <location>
        <begin position="3"/>
        <end position="246"/>
    </location>
</feature>
<keyword evidence="4 9" id="KW-0547">Nucleotide-binding</keyword>
<comment type="catalytic activity">
    <reaction evidence="9">
        <text>D-xylulose + ATP = D-xylulose 5-phosphate + ADP + H(+)</text>
        <dbReference type="Rhea" id="RHEA:10964"/>
        <dbReference type="ChEBI" id="CHEBI:15378"/>
        <dbReference type="ChEBI" id="CHEBI:17140"/>
        <dbReference type="ChEBI" id="CHEBI:30616"/>
        <dbReference type="ChEBI" id="CHEBI:57737"/>
        <dbReference type="ChEBI" id="CHEBI:456216"/>
        <dbReference type="EC" id="2.7.1.17"/>
    </reaction>
</comment>
<dbReference type="EMBL" id="PDXQ01000002">
    <property type="protein sequence ID" value="TRZ28413.1"/>
    <property type="molecule type" value="Genomic_DNA"/>
</dbReference>
<dbReference type="InterPro" id="IPR043129">
    <property type="entry name" value="ATPase_NBD"/>
</dbReference>
<dbReference type="PIRSF" id="PIRSF000538">
    <property type="entry name" value="GlpK"/>
    <property type="match status" value="1"/>
</dbReference>
<dbReference type="NCBIfam" id="TIGR01312">
    <property type="entry name" value="XylB"/>
    <property type="match status" value="1"/>
</dbReference>
<dbReference type="Pfam" id="PF00370">
    <property type="entry name" value="FGGY_N"/>
    <property type="match status" value="1"/>
</dbReference>
<sequence length="494" mass="56260">MDYYLGIDLGTSSLKIILADNQGRILGNSSSSFSIISEKEGYSEENPTDWLRAFDRAFSEMMERYPQIKENIVSIAFSGQMHSLVMIDEEGIPIRPAILWNDVRTTEQVKQLNTDILPHLLSVEKNISLEGFTLPKILWVMENEPENWKKVWKFMMPKDYLIYYLTGKVCTDYSDASGTIMYDVRKHQWDEEILTRFDIRLDQCPELLYSTDSAGVPTEQIKEKFNITKNFAVIMGGADNACGALGTIDNIEEQGLISVGTSGVILTYSNDSMNQVGKYHYFNSLIEEQDYKMGVTLSAGYSLDWFKERFAPGEDFETLTKKAEESSIGSKGVLFLPYLFGERSPYYNAKMSAEFVGMKAYHNDGDLIRSVLEGVAFSLKNVYQTMRDLSDKQVQKFRITGGVVKNPLWLQMFADIFNSEIEVLTIDEGPAFGALICAIHASTGQLSSEIWKKYNHVKKIYSPEQKAVEEYEVYYQKFKLLSDKMDASSCLRIK</sequence>
<dbReference type="SUPFAM" id="SSF53067">
    <property type="entry name" value="Actin-like ATPase domain"/>
    <property type="match status" value="2"/>
</dbReference>
<keyword evidence="5 8" id="KW-0418">Kinase</keyword>
<dbReference type="InterPro" id="IPR018483">
    <property type="entry name" value="Carb_kinase_FGGY_CS"/>
</dbReference>